<accession>A0ABS7TF90</accession>
<protein>
    <submittedName>
        <fullName evidence="2">Uncharacterized protein</fullName>
    </submittedName>
</protein>
<comment type="caution">
    <text evidence="2">The sequence shown here is derived from an EMBL/GenBank/DDBJ whole genome shotgun (WGS) entry which is preliminary data.</text>
</comment>
<reference evidence="2" key="1">
    <citation type="submission" date="2021-09" db="EMBL/GenBank/DDBJ databases">
        <authorList>
            <person name="Wu T."/>
            <person name="Guo S.Z."/>
        </authorList>
    </citation>
    <scope>NUCLEOTIDE SEQUENCE</scope>
    <source>
        <strain evidence="2">RSS-23</strain>
    </source>
</reference>
<keyword evidence="1" id="KW-0812">Transmembrane</keyword>
<name>A0ABS7TF90_9GAMM</name>
<evidence type="ECO:0000313" key="3">
    <source>
        <dbReference type="Proteomes" id="UP001430290"/>
    </source>
</evidence>
<evidence type="ECO:0000256" key="1">
    <source>
        <dbReference type="SAM" id="Phobius"/>
    </source>
</evidence>
<gene>
    <name evidence="2" type="ORF">K7B09_09315</name>
</gene>
<evidence type="ECO:0000313" key="2">
    <source>
        <dbReference type="EMBL" id="MBZ4186522.1"/>
    </source>
</evidence>
<organism evidence="2 3">
    <name type="scientific">Thermomonas beijingensis</name>
    <dbReference type="NCBI Taxonomy" id="2872701"/>
    <lineage>
        <taxon>Bacteria</taxon>
        <taxon>Pseudomonadati</taxon>
        <taxon>Pseudomonadota</taxon>
        <taxon>Gammaproteobacteria</taxon>
        <taxon>Lysobacterales</taxon>
        <taxon>Lysobacteraceae</taxon>
        <taxon>Thermomonas</taxon>
    </lineage>
</organism>
<proteinExistence type="predicted"/>
<dbReference type="RefSeq" id="WP_223629197.1">
    <property type="nucleotide sequence ID" value="NZ_JAIQDJ010000004.1"/>
</dbReference>
<dbReference type="EMBL" id="JAIQDJ010000004">
    <property type="protein sequence ID" value="MBZ4186522.1"/>
    <property type="molecule type" value="Genomic_DNA"/>
</dbReference>
<dbReference type="Proteomes" id="UP001430290">
    <property type="component" value="Unassembled WGS sequence"/>
</dbReference>
<keyword evidence="1" id="KW-1133">Transmembrane helix</keyword>
<keyword evidence="1" id="KW-0472">Membrane</keyword>
<sequence>MKKILGCIILGVLTFYAISAIDYLPYESRLVDLQDMLNLPGVMVFGMLWPEGIHSEGGGNWVIIPSLVNVLSYSVFWFVVVAAVRRLKKK</sequence>
<feature type="transmembrane region" description="Helical" evidence="1">
    <location>
        <begin position="61"/>
        <end position="84"/>
    </location>
</feature>
<keyword evidence="3" id="KW-1185">Reference proteome</keyword>